<reference evidence="3" key="2">
    <citation type="submission" date="2020-09" db="EMBL/GenBank/DDBJ databases">
        <authorList>
            <person name="Sun Q."/>
            <person name="Zhou Y."/>
        </authorList>
    </citation>
    <scope>NUCLEOTIDE SEQUENCE</scope>
    <source>
        <strain evidence="3">CGMCC 1.12987</strain>
    </source>
</reference>
<dbReference type="Gene3D" id="3.40.350.10">
    <property type="entry name" value="Creatinase/prolidase N-terminal domain"/>
    <property type="match status" value="1"/>
</dbReference>
<dbReference type="SUPFAM" id="SSF53092">
    <property type="entry name" value="Creatinase/prolidase N-terminal domain"/>
    <property type="match status" value="1"/>
</dbReference>
<dbReference type="InterPro" id="IPR000587">
    <property type="entry name" value="Creatinase_N"/>
</dbReference>
<dbReference type="InterPro" id="IPR029149">
    <property type="entry name" value="Creatin/AminoP/Spt16_N"/>
</dbReference>
<dbReference type="PANTHER" id="PTHR46112">
    <property type="entry name" value="AMINOPEPTIDASE"/>
    <property type="match status" value="1"/>
</dbReference>
<dbReference type="RefSeq" id="WP_188530745.1">
    <property type="nucleotide sequence ID" value="NZ_BMGR01000005.1"/>
</dbReference>
<dbReference type="EMBL" id="BMGR01000005">
    <property type="protein sequence ID" value="GGG01415.1"/>
    <property type="molecule type" value="Genomic_DNA"/>
</dbReference>
<organism evidence="3 4">
    <name type="scientific">Paenibacillus abyssi</name>
    <dbReference type="NCBI Taxonomy" id="1340531"/>
    <lineage>
        <taxon>Bacteria</taxon>
        <taxon>Bacillati</taxon>
        <taxon>Bacillota</taxon>
        <taxon>Bacilli</taxon>
        <taxon>Bacillales</taxon>
        <taxon>Paenibacillaceae</taxon>
        <taxon>Paenibacillus</taxon>
    </lineage>
</organism>
<dbReference type="Pfam" id="PF01321">
    <property type="entry name" value="Creatinase_N"/>
    <property type="match status" value="1"/>
</dbReference>
<dbReference type="Gene3D" id="3.90.230.10">
    <property type="entry name" value="Creatinase/methionine aminopeptidase superfamily"/>
    <property type="match status" value="1"/>
</dbReference>
<dbReference type="PANTHER" id="PTHR46112:SF2">
    <property type="entry name" value="XAA-PRO AMINOPEPTIDASE P-RELATED"/>
    <property type="match status" value="1"/>
</dbReference>
<dbReference type="InterPro" id="IPR050659">
    <property type="entry name" value="Peptidase_M24B"/>
</dbReference>
<feature type="domain" description="Peptidase M24" evidence="1">
    <location>
        <begin position="186"/>
        <end position="395"/>
    </location>
</feature>
<name>A0A917CXH8_9BACL</name>
<proteinExistence type="predicted"/>
<sequence>MISNAALKWIPDKFENLVRYGEFQGPGETITNEDYKARVEIAKQKIADEGLDALIVFGDCYRMSNIRWLVNYRTIDGVYPQPMLLYLVPGRDPVFFLPMSEIPSAHTSSAMEVLGGDIREIRSEWGPFLKERAAQDKPKKIGICGYTFMDLEFWFPINEAFQGSEVKRSMIIEQLKSKKNEAEIASMRRAARVCDAGIEMLMDLLRDSEGITELEATSLVYAAMFANGGHAIAYDIMIQSGENTDVLFKRPTTRPMRRGDLVMMDYGIRVNDYASDNARTICYGNVSDEAKRLMEACSLGYEECLQKIKAGMTGIEADRVIREAFSKYEVEQYLVEVSEGRTGAHATGMDPEEDIPEIGPACDNVLEEGQTFAYELSLIVPGIGGVRTEDQVVVRKNGLEPFHTFNRFLYVE</sequence>
<dbReference type="InterPro" id="IPR000994">
    <property type="entry name" value="Pept_M24"/>
</dbReference>
<dbReference type="InterPro" id="IPR036005">
    <property type="entry name" value="Creatinase/aminopeptidase-like"/>
</dbReference>
<keyword evidence="4" id="KW-1185">Reference proteome</keyword>
<dbReference type="AlphaFoldDB" id="A0A917CXH8"/>
<evidence type="ECO:0008006" key="5">
    <source>
        <dbReference type="Google" id="ProtNLM"/>
    </source>
</evidence>
<reference evidence="3" key="1">
    <citation type="journal article" date="2014" name="Int. J. Syst. Evol. Microbiol.">
        <title>Complete genome sequence of Corynebacterium casei LMG S-19264T (=DSM 44701T), isolated from a smear-ripened cheese.</title>
        <authorList>
            <consortium name="US DOE Joint Genome Institute (JGI-PGF)"/>
            <person name="Walter F."/>
            <person name="Albersmeier A."/>
            <person name="Kalinowski J."/>
            <person name="Ruckert C."/>
        </authorList>
    </citation>
    <scope>NUCLEOTIDE SEQUENCE</scope>
    <source>
        <strain evidence="3">CGMCC 1.12987</strain>
    </source>
</reference>
<dbReference type="Proteomes" id="UP000644756">
    <property type="component" value="Unassembled WGS sequence"/>
</dbReference>
<gene>
    <name evidence="3" type="ORF">GCM10010916_18180</name>
</gene>
<accession>A0A917CXH8</accession>
<evidence type="ECO:0000259" key="1">
    <source>
        <dbReference type="Pfam" id="PF00557"/>
    </source>
</evidence>
<dbReference type="SUPFAM" id="SSF55920">
    <property type="entry name" value="Creatinase/aminopeptidase"/>
    <property type="match status" value="1"/>
</dbReference>
<evidence type="ECO:0000313" key="3">
    <source>
        <dbReference type="EMBL" id="GGG01415.1"/>
    </source>
</evidence>
<evidence type="ECO:0000259" key="2">
    <source>
        <dbReference type="Pfam" id="PF01321"/>
    </source>
</evidence>
<dbReference type="Pfam" id="PF00557">
    <property type="entry name" value="Peptidase_M24"/>
    <property type="match status" value="1"/>
</dbReference>
<comment type="caution">
    <text evidence="3">The sequence shown here is derived from an EMBL/GenBank/DDBJ whole genome shotgun (WGS) entry which is preliminary data.</text>
</comment>
<protein>
    <recommendedName>
        <fullName evidence="5">Peptidase M24</fullName>
    </recommendedName>
</protein>
<feature type="domain" description="Creatinase N-terminal" evidence="2">
    <location>
        <begin position="38"/>
        <end position="151"/>
    </location>
</feature>
<evidence type="ECO:0000313" key="4">
    <source>
        <dbReference type="Proteomes" id="UP000644756"/>
    </source>
</evidence>